<evidence type="ECO:0000313" key="2">
    <source>
        <dbReference type="EMBL" id="QKJ29710.1"/>
    </source>
</evidence>
<evidence type="ECO:0000256" key="1">
    <source>
        <dbReference type="SAM" id="SignalP"/>
    </source>
</evidence>
<sequence length="948" mass="104075">MKIFISLFFVLSISCKLLGQSFYVVDGNSQIKKITIKGTTLSQENLTSCIPFTNTIAIHKGTFYSIWGTITKSTIASGNQLINCTNISVPAYGNALTADANGILYLVNQNQLYKADPANSSITLLGELPYFVGGDLVFYKGALYMAAEEGIVKIDLSDLSKSKLVIPSNALIWGLTAVPYSSTENKIYAMIVNINNGNTSIIELDLNNNTFGPTVGTLPFSVNDAASDVEDDTLLPITIDAIDTYADCPFTGRGSIQVRCVNSLIDYKYTLNNTITNTTGIFTNLTPGTYHLTVSSDIEQKDQDITITAFPVKKPNLTITKTDPQCFASGEIKIAAANDGNLYKIRYGNDVFDFDHTFDNLTAGNYHFTIVNGTGCTVDETDVNLTQAMCPITINAKDVSEECNNPGRGVIRITTVNSPDTYTYTLNTTINNTGIFNNIDPGNYTIHIASSGGDAKDIAITVPDYNLTKPVITSTTKNPVCDAAGEIKFNIGNGSAALYRIRAGADIYPFDHVFSNLNPGTFHFDIINSTECIVTTQEVTLTRDKCIIQLNSSVVTEECNAPGYGVIKIDAQPHTAPYTYTINNNETNATGVFNHLQPGNYHIKVTSDEDEKELDLNVPDYNATKPAIGYVAIRPECEVTGNIKLSLPNTDTHNYTIRYAGSIYPFDHQFTGLSEAIYRFDVLKPDGCLFNTIDIPLTRKKCDIVLLSADVTQECNIAFKGSIHVNSNPHTYTYTYWLNNSNPNNTGIFNNVAPGSYQIKVTSSEDEQTISAIVPDYKATEPIITFTTKKAICELKGEVQFNMQINSSQYKIIYKSNTYTFDHIFNGLDEGEQVFTVLKPDGCLLDNFSINIEKEGCEIVAFPNTFTPNNDGINDIFQPTQNSKADNFKLYIYTRAGIQVFSSINSHTGWDGSINGKPAPVGVYYWKAAYTNNEGKSLIKSGYVTLIR</sequence>
<proteinExistence type="predicted"/>
<dbReference type="EMBL" id="CP054139">
    <property type="protein sequence ID" value="QKJ29710.1"/>
    <property type="molecule type" value="Genomic_DNA"/>
</dbReference>
<dbReference type="NCBIfam" id="TIGR04131">
    <property type="entry name" value="Bac_Flav_CTERM"/>
    <property type="match status" value="1"/>
</dbReference>
<name>A0A7D4QJD1_9SPHI</name>
<dbReference type="InterPro" id="IPR026341">
    <property type="entry name" value="T9SS_type_B"/>
</dbReference>
<protein>
    <submittedName>
        <fullName evidence="2">Gliding motility-associated C-terminal domain-containing protein</fullName>
    </submittedName>
</protein>
<dbReference type="Proteomes" id="UP000505355">
    <property type="component" value="Chromosome"/>
</dbReference>
<dbReference type="SUPFAM" id="SSF63825">
    <property type="entry name" value="YWTD domain"/>
    <property type="match status" value="1"/>
</dbReference>
<accession>A0A7D4QJD1</accession>
<keyword evidence="3" id="KW-1185">Reference proteome</keyword>
<feature type="signal peptide" evidence="1">
    <location>
        <begin position="1"/>
        <end position="19"/>
    </location>
</feature>
<evidence type="ECO:0000313" key="3">
    <source>
        <dbReference type="Proteomes" id="UP000505355"/>
    </source>
</evidence>
<dbReference type="Pfam" id="PF13585">
    <property type="entry name" value="CHU_C"/>
    <property type="match status" value="1"/>
</dbReference>
<feature type="chain" id="PRO_5028902451" evidence="1">
    <location>
        <begin position="20"/>
        <end position="948"/>
    </location>
</feature>
<organism evidence="2 3">
    <name type="scientific">Mucilaginibacter mali</name>
    <dbReference type="NCBI Taxonomy" id="2740462"/>
    <lineage>
        <taxon>Bacteria</taxon>
        <taxon>Pseudomonadati</taxon>
        <taxon>Bacteroidota</taxon>
        <taxon>Sphingobacteriia</taxon>
        <taxon>Sphingobacteriales</taxon>
        <taxon>Sphingobacteriaceae</taxon>
        <taxon>Mucilaginibacter</taxon>
    </lineage>
</organism>
<reference evidence="2 3" key="1">
    <citation type="submission" date="2020-05" db="EMBL/GenBank/DDBJ databases">
        <title>Mucilaginibacter mali sp. nov.</title>
        <authorList>
            <person name="Kim H.S."/>
            <person name="Lee K.C."/>
            <person name="Suh M.K."/>
            <person name="Kim J.-S."/>
            <person name="Han K.-I."/>
            <person name="Eom M.K."/>
            <person name="Shin Y.K."/>
            <person name="Lee J.-S."/>
        </authorList>
    </citation>
    <scope>NUCLEOTIDE SEQUENCE [LARGE SCALE GENOMIC DNA]</scope>
    <source>
        <strain evidence="2 3">G2-14</strain>
    </source>
</reference>
<keyword evidence="1" id="KW-0732">Signal</keyword>
<dbReference type="PROSITE" id="PS51257">
    <property type="entry name" value="PROKAR_LIPOPROTEIN"/>
    <property type="match status" value="1"/>
</dbReference>
<dbReference type="KEGG" id="mmab:HQ865_08050"/>
<dbReference type="RefSeq" id="WP_173414402.1">
    <property type="nucleotide sequence ID" value="NZ_CP054139.1"/>
</dbReference>
<dbReference type="AlphaFoldDB" id="A0A7D4QJD1"/>
<gene>
    <name evidence="2" type="ORF">HQ865_08050</name>
</gene>